<proteinExistence type="inferred from homology"/>
<organism evidence="4 5">
    <name type="scientific">Polynucleobacter duraquae</name>
    <dbReference type="NCBI Taxonomy" id="1835254"/>
    <lineage>
        <taxon>Bacteria</taxon>
        <taxon>Pseudomonadati</taxon>
        <taxon>Pseudomonadota</taxon>
        <taxon>Betaproteobacteria</taxon>
        <taxon>Burkholderiales</taxon>
        <taxon>Burkholderiaceae</taxon>
        <taxon>Polynucleobacter</taxon>
    </lineage>
</organism>
<dbReference type="Gene3D" id="3.30.1310.10">
    <property type="entry name" value="Nucleoid-associated protein YbaB-like domain"/>
    <property type="match status" value="1"/>
</dbReference>
<evidence type="ECO:0000313" key="5">
    <source>
        <dbReference type="Proteomes" id="UP000061135"/>
    </source>
</evidence>
<protein>
    <recommendedName>
        <fullName evidence="2">Nucleoid-associated protein CL55_00012050</fullName>
    </recommendedName>
</protein>
<dbReference type="HAMAP" id="MF_00274">
    <property type="entry name" value="DNA_YbaB_EbfC"/>
    <property type="match status" value="1"/>
</dbReference>
<dbReference type="NCBIfam" id="TIGR00103">
    <property type="entry name" value="DNA_YbaB_EbfC"/>
    <property type="match status" value="1"/>
</dbReference>
<name>A0A0E3V1K3_9BURK</name>
<comment type="subcellular location">
    <subcellularLocation>
        <location evidence="2">Cytoplasm</location>
        <location evidence="2">Nucleoid</location>
    </subcellularLocation>
</comment>
<dbReference type="GO" id="GO:0003677">
    <property type="term" value="F:DNA binding"/>
    <property type="evidence" value="ECO:0007669"/>
    <property type="project" value="UniProtKB-UniRule"/>
</dbReference>
<comment type="subunit">
    <text evidence="2">Homodimer.</text>
</comment>
<dbReference type="InterPro" id="IPR036894">
    <property type="entry name" value="YbaB-like_sf"/>
</dbReference>
<dbReference type="PANTHER" id="PTHR33449">
    <property type="entry name" value="NUCLEOID-ASSOCIATED PROTEIN YBAB"/>
    <property type="match status" value="1"/>
</dbReference>
<comment type="function">
    <text evidence="2">Binds to DNA and alters its conformation. May be involved in regulation of gene expression, nucleoid organization and DNA protection.</text>
</comment>
<comment type="similarity">
    <text evidence="2">Belongs to the YbaB/EbfC family.</text>
</comment>
<dbReference type="InterPro" id="IPR004401">
    <property type="entry name" value="YbaB/EbfC"/>
</dbReference>
<dbReference type="AlphaFoldDB" id="A0A0E3V1K3"/>
<keyword evidence="1 2" id="KW-0238">DNA-binding</keyword>
<dbReference type="GO" id="GO:0005829">
    <property type="term" value="C:cytosol"/>
    <property type="evidence" value="ECO:0007669"/>
    <property type="project" value="TreeGrafter"/>
</dbReference>
<dbReference type="PATRIC" id="fig|576611.7.peg.1222"/>
<keyword evidence="5" id="KW-1185">Reference proteome</keyword>
<sequence>MMKGGLAGLMKQAQQMQEKMKVAQEQLAALEVTGQAAGGLVKVTISGKHEMKRVQIDPGAMDDREMLEDLLVTAYTEAFKQVEAASSQVMSGATAGMPMPPGFKLPF</sequence>
<dbReference type="SUPFAM" id="SSF82607">
    <property type="entry name" value="YbaB-like"/>
    <property type="match status" value="1"/>
</dbReference>
<dbReference type="RefSeq" id="WP_046330302.1">
    <property type="nucleotide sequence ID" value="NZ_CP007501.1"/>
</dbReference>
<dbReference type="KEGG" id="pdq:CL55_00012050"/>
<dbReference type="STRING" id="1835254.CL55_00012050"/>
<evidence type="ECO:0000313" key="4">
    <source>
        <dbReference type="EMBL" id="AKD25538.1"/>
    </source>
</evidence>
<dbReference type="OrthoDB" id="9808738at2"/>
<dbReference type="PANTHER" id="PTHR33449:SF1">
    <property type="entry name" value="NUCLEOID-ASSOCIATED PROTEIN YBAB"/>
    <property type="match status" value="1"/>
</dbReference>
<dbReference type="Pfam" id="PF02575">
    <property type="entry name" value="YbaB_DNA_bd"/>
    <property type="match status" value="1"/>
</dbReference>
<dbReference type="EMBL" id="CP007501">
    <property type="protein sequence ID" value="AKD25538.1"/>
    <property type="molecule type" value="Genomic_DNA"/>
</dbReference>
<evidence type="ECO:0000256" key="2">
    <source>
        <dbReference type="HAMAP-Rule" id="MF_00274"/>
    </source>
</evidence>
<evidence type="ECO:0000256" key="3">
    <source>
        <dbReference type="SAM" id="Coils"/>
    </source>
</evidence>
<dbReference type="HOGENOM" id="CLU_140930_0_0_4"/>
<gene>
    <name evidence="4" type="ORF">CL55_00012050</name>
</gene>
<evidence type="ECO:0000256" key="1">
    <source>
        <dbReference type="ARBA" id="ARBA00023125"/>
    </source>
</evidence>
<keyword evidence="3" id="KW-0175">Coiled coil</keyword>
<dbReference type="PIRSF" id="PIRSF004555">
    <property type="entry name" value="UCP004555"/>
    <property type="match status" value="1"/>
</dbReference>
<feature type="coiled-coil region" evidence="3">
    <location>
        <begin position="6"/>
        <end position="33"/>
    </location>
</feature>
<dbReference type="Proteomes" id="UP000061135">
    <property type="component" value="Chromosome"/>
</dbReference>
<reference evidence="4 5" key="1">
    <citation type="submission" date="2014-03" db="EMBL/GenBank/DDBJ databases">
        <title>Genome of Polynucleobacter strain MWH-MoK4.</title>
        <authorList>
            <person name="Hahn M.W."/>
        </authorList>
    </citation>
    <scope>NUCLEOTIDE SEQUENCE [LARGE SCALE GENOMIC DNA]</scope>
    <source>
        <strain evidence="4 5">MWH-MoK4</strain>
    </source>
</reference>
<dbReference type="GO" id="GO:0043590">
    <property type="term" value="C:bacterial nucleoid"/>
    <property type="evidence" value="ECO:0007669"/>
    <property type="project" value="UniProtKB-UniRule"/>
</dbReference>
<accession>A0A0E3V1K3</accession>
<keyword evidence="2" id="KW-0963">Cytoplasm</keyword>